<dbReference type="EMBL" id="CP043046">
    <property type="protein sequence ID" value="QEI06433.1"/>
    <property type="molecule type" value="Genomic_DNA"/>
</dbReference>
<name>A0A5C0AYC1_9BURK</name>
<dbReference type="PANTHER" id="PTHR13887:SF51">
    <property type="entry name" value="DSBA FAMILY PROTEIN"/>
    <property type="match status" value="1"/>
</dbReference>
<evidence type="ECO:0000313" key="1">
    <source>
        <dbReference type="EMBL" id="QEI06433.1"/>
    </source>
</evidence>
<dbReference type="OrthoDB" id="9813770at2"/>
<accession>A0A5C0AYC1</accession>
<dbReference type="Proteomes" id="UP000325161">
    <property type="component" value="Chromosome"/>
</dbReference>
<gene>
    <name evidence="1" type="ORF">FXN63_11780</name>
</gene>
<dbReference type="KEGG" id="pacr:FXN63_11780"/>
<dbReference type="AlphaFoldDB" id="A0A5C0AYC1"/>
<dbReference type="Gene3D" id="3.40.30.10">
    <property type="entry name" value="Glutaredoxin"/>
    <property type="match status" value="1"/>
</dbReference>
<keyword evidence="2" id="KW-1185">Reference proteome</keyword>
<proteinExistence type="predicted"/>
<dbReference type="PANTHER" id="PTHR13887">
    <property type="entry name" value="GLUTATHIONE S-TRANSFERASE KAPPA"/>
    <property type="match status" value="1"/>
</dbReference>
<dbReference type="RefSeq" id="WP_148815036.1">
    <property type="nucleotide sequence ID" value="NZ_CP043046.1"/>
</dbReference>
<dbReference type="InterPro" id="IPR036249">
    <property type="entry name" value="Thioredoxin-like_sf"/>
</dbReference>
<protein>
    <submittedName>
        <fullName evidence="1">DsbA family protein</fullName>
    </submittedName>
</protein>
<dbReference type="SUPFAM" id="SSF52833">
    <property type="entry name" value="Thioredoxin-like"/>
    <property type="match status" value="1"/>
</dbReference>
<sequence length="230" mass="24794">MNQVRLHYVYDPLCGWCYGAAPLIDVACSLAPTQAHAGGLMVGSGRRPVTPELRNFVTPHDARIARLSGQAFGEAYRNGLLCDEGAVFDSEPPITAVLAADQIAGAGLTLLARVQTAHYVEGRRISDPHVLRELAADIGLDVSQFDHAFEQIAGDATQAHMASARAFMKQTGAYGFPALVLERDGVFSALDITAYFGQPEAWRDWLSQQINATAELASDHVRNTVQGCVQ</sequence>
<reference evidence="1 2" key="1">
    <citation type="submission" date="2019-08" db="EMBL/GenBank/DDBJ databases">
        <title>Amphibian skin-associated Pigmentiphaga: genome sequence and occurrence across geography and hosts.</title>
        <authorList>
            <person name="Bletz M.C."/>
            <person name="Bunk B."/>
            <person name="Sproeer C."/>
            <person name="Biwer P."/>
            <person name="Reiter S."/>
            <person name="Rabemananjara F.C.E."/>
            <person name="Schulz S."/>
            <person name="Overmann J."/>
            <person name="Vences M."/>
        </authorList>
    </citation>
    <scope>NUCLEOTIDE SEQUENCE [LARGE SCALE GENOMIC DNA]</scope>
    <source>
        <strain evidence="1 2">Mada1488</strain>
    </source>
</reference>
<dbReference type="CDD" id="cd03025">
    <property type="entry name" value="DsbA_FrnE_like"/>
    <property type="match status" value="1"/>
</dbReference>
<evidence type="ECO:0000313" key="2">
    <source>
        <dbReference type="Proteomes" id="UP000325161"/>
    </source>
</evidence>
<organism evidence="1 2">
    <name type="scientific">Pigmentiphaga aceris</name>
    <dbReference type="NCBI Taxonomy" id="1940612"/>
    <lineage>
        <taxon>Bacteria</taxon>
        <taxon>Pseudomonadati</taxon>
        <taxon>Pseudomonadota</taxon>
        <taxon>Betaproteobacteria</taxon>
        <taxon>Burkholderiales</taxon>
        <taxon>Alcaligenaceae</taxon>
        <taxon>Pigmentiphaga</taxon>
    </lineage>
</organism>